<dbReference type="InterPro" id="IPR000504">
    <property type="entry name" value="RRM_dom"/>
</dbReference>
<dbReference type="PROSITE" id="PS50102">
    <property type="entry name" value="RRM"/>
    <property type="match status" value="1"/>
</dbReference>
<dbReference type="Proteomes" id="UP000799640">
    <property type="component" value="Unassembled WGS sequence"/>
</dbReference>
<dbReference type="PANTHER" id="PTHR48027">
    <property type="entry name" value="HETEROGENEOUS NUCLEAR RIBONUCLEOPROTEIN 87F-RELATED"/>
    <property type="match status" value="1"/>
</dbReference>
<dbReference type="InterPro" id="IPR012677">
    <property type="entry name" value="Nucleotide-bd_a/b_plait_sf"/>
</dbReference>
<dbReference type="InterPro" id="IPR035979">
    <property type="entry name" value="RBD_domain_sf"/>
</dbReference>
<feature type="compositionally biased region" description="Basic and acidic residues" evidence="3">
    <location>
        <begin position="207"/>
        <end position="229"/>
    </location>
</feature>
<dbReference type="Gene3D" id="3.30.70.330">
    <property type="match status" value="1"/>
</dbReference>
<feature type="compositionally biased region" description="Basic and acidic residues" evidence="3">
    <location>
        <begin position="8"/>
        <end position="45"/>
    </location>
</feature>
<dbReference type="SUPFAM" id="SSF54928">
    <property type="entry name" value="RNA-binding domain, RBD"/>
    <property type="match status" value="1"/>
</dbReference>
<dbReference type="Pfam" id="PF00076">
    <property type="entry name" value="RRM_1"/>
    <property type="match status" value="1"/>
</dbReference>
<dbReference type="EMBL" id="ML996697">
    <property type="protein sequence ID" value="KAF2399708.1"/>
    <property type="molecule type" value="Genomic_DNA"/>
</dbReference>
<protein>
    <submittedName>
        <fullName evidence="5">RNA-binding domain-containing protein</fullName>
    </submittedName>
</protein>
<feature type="compositionally biased region" description="Basic and acidic residues" evidence="3">
    <location>
        <begin position="242"/>
        <end position="270"/>
    </location>
</feature>
<feature type="compositionally biased region" description="Gly residues" evidence="3">
    <location>
        <begin position="271"/>
        <end position="282"/>
    </location>
</feature>
<accession>A0A6G1HUG9</accession>
<feature type="region of interest" description="Disordered" evidence="3">
    <location>
        <begin position="1"/>
        <end position="80"/>
    </location>
</feature>
<dbReference type="AlphaFoldDB" id="A0A6G1HUG9"/>
<feature type="compositionally biased region" description="Gly residues" evidence="3">
    <location>
        <begin position="309"/>
        <end position="319"/>
    </location>
</feature>
<feature type="compositionally biased region" description="Low complexity" evidence="3">
    <location>
        <begin position="290"/>
        <end position="299"/>
    </location>
</feature>
<keyword evidence="6" id="KW-1185">Reference proteome</keyword>
<evidence type="ECO:0000256" key="2">
    <source>
        <dbReference type="PROSITE-ProRule" id="PRU00176"/>
    </source>
</evidence>
<dbReference type="CDD" id="cd00590">
    <property type="entry name" value="RRM_SF"/>
    <property type="match status" value="1"/>
</dbReference>
<dbReference type="GO" id="GO:0003723">
    <property type="term" value="F:RNA binding"/>
    <property type="evidence" value="ECO:0007669"/>
    <property type="project" value="UniProtKB-UniRule"/>
</dbReference>
<dbReference type="InterPro" id="IPR052462">
    <property type="entry name" value="SLIRP/GR-RBP-like"/>
</dbReference>
<reference evidence="5" key="1">
    <citation type="journal article" date="2020" name="Stud. Mycol.">
        <title>101 Dothideomycetes genomes: a test case for predicting lifestyles and emergence of pathogens.</title>
        <authorList>
            <person name="Haridas S."/>
            <person name="Albert R."/>
            <person name="Binder M."/>
            <person name="Bloem J."/>
            <person name="Labutti K."/>
            <person name="Salamov A."/>
            <person name="Andreopoulos B."/>
            <person name="Baker S."/>
            <person name="Barry K."/>
            <person name="Bills G."/>
            <person name="Bluhm B."/>
            <person name="Cannon C."/>
            <person name="Castanera R."/>
            <person name="Culley D."/>
            <person name="Daum C."/>
            <person name="Ezra D."/>
            <person name="Gonzalez J."/>
            <person name="Henrissat B."/>
            <person name="Kuo A."/>
            <person name="Liang C."/>
            <person name="Lipzen A."/>
            <person name="Lutzoni F."/>
            <person name="Magnuson J."/>
            <person name="Mondo S."/>
            <person name="Nolan M."/>
            <person name="Ohm R."/>
            <person name="Pangilinan J."/>
            <person name="Park H.-J."/>
            <person name="Ramirez L."/>
            <person name="Alfaro M."/>
            <person name="Sun H."/>
            <person name="Tritt A."/>
            <person name="Yoshinaga Y."/>
            <person name="Zwiers L.-H."/>
            <person name="Turgeon B."/>
            <person name="Goodwin S."/>
            <person name="Spatafora J."/>
            <person name="Crous P."/>
            <person name="Grigoriev I."/>
        </authorList>
    </citation>
    <scope>NUCLEOTIDE SEQUENCE</scope>
    <source>
        <strain evidence="5">CBS 262.69</strain>
    </source>
</reference>
<evidence type="ECO:0000256" key="1">
    <source>
        <dbReference type="ARBA" id="ARBA00022884"/>
    </source>
</evidence>
<sequence>MSAMDFDAEPRGYDAGDDHRDYDRDGRDRSRSPRRDRRDDSDMRQRSASPSRSHQDHRGGNRGDLEEGAENPGSNLFVTGIASRVSEQELSGLFEKHGEVQNCHIMRDPHSGDSRGFGFVKYALVEQADACIAELHGQNYEGRTLSIEKARRNRPRTPTPGKYHGPPKKDDFPVRRGGGRDRFDDRRGYGGRRDDYYGGGGGSRGSRYGDRYDDRDRGYGRRYRERDDYNSSGGGYGGSSSRIDRYAGGRDNREPREDRYGGGGGRDEPRGGGGGGGYGGGSYPREDRAAASYSGGADAAPREGREAYTGGGGGSGSGGRTYDDRGDDRYSRR</sequence>
<feature type="compositionally biased region" description="Basic and acidic residues" evidence="3">
    <location>
        <begin position="53"/>
        <end position="65"/>
    </location>
</feature>
<feature type="region of interest" description="Disordered" evidence="3">
    <location>
        <begin position="144"/>
        <end position="333"/>
    </location>
</feature>
<evidence type="ECO:0000259" key="4">
    <source>
        <dbReference type="PROSITE" id="PS50102"/>
    </source>
</evidence>
<keyword evidence="1 2" id="KW-0694">RNA-binding</keyword>
<feature type="compositionally biased region" description="Basic and acidic residues" evidence="3">
    <location>
        <begin position="321"/>
        <end position="333"/>
    </location>
</feature>
<name>A0A6G1HUG9_9PEZI</name>
<evidence type="ECO:0000313" key="5">
    <source>
        <dbReference type="EMBL" id="KAF2399708.1"/>
    </source>
</evidence>
<feature type="domain" description="RRM" evidence="4">
    <location>
        <begin position="74"/>
        <end position="152"/>
    </location>
</feature>
<feature type="compositionally biased region" description="Basic and acidic residues" evidence="3">
    <location>
        <begin position="167"/>
        <end position="196"/>
    </location>
</feature>
<gene>
    <name evidence="5" type="ORF">EJ06DRAFT_531231</name>
</gene>
<evidence type="ECO:0000256" key="3">
    <source>
        <dbReference type="SAM" id="MobiDB-lite"/>
    </source>
</evidence>
<proteinExistence type="predicted"/>
<dbReference type="SMART" id="SM00360">
    <property type="entry name" value="RRM"/>
    <property type="match status" value="1"/>
</dbReference>
<evidence type="ECO:0000313" key="6">
    <source>
        <dbReference type="Proteomes" id="UP000799640"/>
    </source>
</evidence>
<dbReference type="OrthoDB" id="6159137at2759"/>
<organism evidence="5 6">
    <name type="scientific">Trichodelitschia bisporula</name>
    <dbReference type="NCBI Taxonomy" id="703511"/>
    <lineage>
        <taxon>Eukaryota</taxon>
        <taxon>Fungi</taxon>
        <taxon>Dikarya</taxon>
        <taxon>Ascomycota</taxon>
        <taxon>Pezizomycotina</taxon>
        <taxon>Dothideomycetes</taxon>
        <taxon>Dothideomycetes incertae sedis</taxon>
        <taxon>Phaeotrichales</taxon>
        <taxon>Phaeotrichaceae</taxon>
        <taxon>Trichodelitschia</taxon>
    </lineage>
</organism>